<dbReference type="InterPro" id="IPR009858">
    <property type="entry name" value="DUF1415"/>
</dbReference>
<dbReference type="Pfam" id="PF07209">
    <property type="entry name" value="DUF1415"/>
    <property type="match status" value="1"/>
</dbReference>
<dbReference type="AlphaFoldDB" id="A0ABD3PK04"/>
<evidence type="ECO:0000313" key="3">
    <source>
        <dbReference type="Proteomes" id="UP001516023"/>
    </source>
</evidence>
<dbReference type="Proteomes" id="UP001516023">
    <property type="component" value="Unassembled WGS sequence"/>
</dbReference>
<dbReference type="EMBL" id="JABMIG020000157">
    <property type="protein sequence ID" value="KAL3788353.1"/>
    <property type="molecule type" value="Genomic_DNA"/>
</dbReference>
<organism evidence="2 3">
    <name type="scientific">Cyclotella cryptica</name>
    <dbReference type="NCBI Taxonomy" id="29204"/>
    <lineage>
        <taxon>Eukaryota</taxon>
        <taxon>Sar</taxon>
        <taxon>Stramenopiles</taxon>
        <taxon>Ochrophyta</taxon>
        <taxon>Bacillariophyta</taxon>
        <taxon>Coscinodiscophyceae</taxon>
        <taxon>Thalassiosirophycidae</taxon>
        <taxon>Stephanodiscales</taxon>
        <taxon>Stephanodiscaceae</taxon>
        <taxon>Cyclotella</taxon>
    </lineage>
</organism>
<comment type="caution">
    <text evidence="2">The sequence shown here is derived from an EMBL/GenBank/DDBJ whole genome shotgun (WGS) entry which is preliminary data.</text>
</comment>
<feature type="region of interest" description="Disordered" evidence="1">
    <location>
        <begin position="588"/>
        <end position="610"/>
    </location>
</feature>
<proteinExistence type="predicted"/>
<evidence type="ECO:0000256" key="1">
    <source>
        <dbReference type="SAM" id="MobiDB-lite"/>
    </source>
</evidence>
<sequence>MPFDITGDEQPNTDAMKSAAILSFLSIRSGSNAFLSSHAPICLSPKTPPVQGVESRPCSAWRPSCHHLTSLLASLNTNQQQQQHPFNELPIDIARTTPQLLHALWGLIADASKNLQRGDSFTVLFPEMSSLRDASFVSKLLAHLDACKDVCDNFGVNTVLTPYLSSAGVEGFTVKSYRNPNAAGTFADDAQNMKFAPDPFWDEDEVWDFSGLDDDEELTEEEKKMKSLPAITDLIPEDDAVIVETSKRWVAKMMADLALCPFTQSAEKSGIPLGPVRYHVDRVTGMEDAYAAYWQEVCRIEAAEEGDISTTLHVLPEFCMNSVEMFEQWADTLTGTLEALGMEELLQLIFFHPDWTFRDGGDRSGSGLAANYARRSPWPMVNILRTRQVRTAQKGIPTGLVYQQNEKTLNRIGMYQLEKMLRLRDWTDISGMKVDRKDMEALRVAQDLQVEGAVRDEDTSFMYDSTPAANKVDRAQIDGGNMVNVIREALEIRLGKKGTDGHSLNGAQTSAAMMASDFLLEELNRIAAEYPGDAKPPMLEEEATTARRRGGYAAAYGFDADDDEDEYGTLQFRSGQEMEDAEISVLFGGSGIPMSRDDENPRGMDLLKGF</sequence>
<reference evidence="2 3" key="1">
    <citation type="journal article" date="2020" name="G3 (Bethesda)">
        <title>Improved Reference Genome for Cyclotella cryptica CCMP332, a Model for Cell Wall Morphogenesis, Salinity Adaptation, and Lipid Production in Diatoms (Bacillariophyta).</title>
        <authorList>
            <person name="Roberts W.R."/>
            <person name="Downey K.M."/>
            <person name="Ruck E.C."/>
            <person name="Traller J.C."/>
            <person name="Alverson A.J."/>
        </authorList>
    </citation>
    <scope>NUCLEOTIDE SEQUENCE [LARGE SCALE GENOMIC DNA]</scope>
    <source>
        <strain evidence="2 3">CCMP332</strain>
    </source>
</reference>
<evidence type="ECO:0000313" key="2">
    <source>
        <dbReference type="EMBL" id="KAL3788353.1"/>
    </source>
</evidence>
<accession>A0ABD3PK04</accession>
<protein>
    <submittedName>
        <fullName evidence="2">Uncharacterized protein</fullName>
    </submittedName>
</protein>
<gene>
    <name evidence="2" type="ORF">HJC23_009159</name>
</gene>
<name>A0ABD3PK04_9STRA</name>
<keyword evidence="3" id="KW-1185">Reference proteome</keyword>